<dbReference type="EMBL" id="CM039173">
    <property type="protein sequence ID" value="KAH9769663.1"/>
    <property type="molecule type" value="Genomic_DNA"/>
</dbReference>
<dbReference type="Proteomes" id="UP000829398">
    <property type="component" value="Chromosome 4"/>
</dbReference>
<name>A0ACB8L8T4_CITSI</name>
<keyword evidence="2" id="KW-1185">Reference proteome</keyword>
<comment type="caution">
    <text evidence="1">The sequence shown here is derived from an EMBL/GenBank/DDBJ whole genome shotgun (WGS) entry which is preliminary data.</text>
</comment>
<evidence type="ECO:0000313" key="1">
    <source>
        <dbReference type="EMBL" id="KAH9769663.1"/>
    </source>
</evidence>
<gene>
    <name evidence="1" type="ORF">KPL71_012105</name>
</gene>
<sequence>MPPRKARDAHTATYNQEDVSKDEALASMTARIDMLAAQMARMAELLDERHRTPEREDKSSGSFANPFSGRRPKTESIDDRRWESGLRIDIPEFQGSGQPEELLDWINAIEEVFEYKEVPENKLVSLAATRFRGRAAAWWQQTKLTRIRQGKKKIDSWEKFKKHLRGAFLPHNYPKLLYQQLQNLRQGNRSVDDYTTEFHWLVARNDLTETEEQKVSRYIGGLRSQFQDQLNLLDPYSVSEAHQQALQLEKQFSRRTNDSSFRGAQSVVRDNSNPTSQFRNFTPPNPSNKTSKPSEIGQSSKTQSSGSGLRCFNCGENGHQMTKCKKGGKYGKGLFVGTEESEDYQEEETEEFAVELTFDSSGSAQSVEEHGDSGPMLIVNRAFFTPKDSGSCENVISEEAITKLNLNKEPHQTSYKLTWLKKGNQVIVSKRCLVSLSIGSIYKDKIWCDVVAMDACHLLLGRPWQYDRNVVHDGKRNTYSFMFNNTKIVLLPNKEFTLQQDLGNYLLGKKQFIDVVAETKRVYILLGKESNGDSKIPEAVTPILAEFQDLFPNELPHGLPPLRDIQHQIDLVPGSTLPNRPHYRMSPTEHEELRRQVEELLEKGFIRESLSPCAVPALLTPKKDGSWRMCVDSRAINKITVRYRFPIPRLDDLLDQLSGATIFTKLDLKSGYHQIRIRPGDEWKTAFKIREGLYEWLVMPFGLSNAPSTFMRVMNQVLRPFIGKFVVVYFDDILIYSTSHELHLQHLIEVLLALRATSLYTAVNKCIFLTKKVLFLGYVVSKDGISVDQSKVDAIRDWPQPTTLSATRSFHGLASFYRRFIPHFSTIMAPITDCMKGGQFSWTEAATKAFKIIKEKFITAPVLALPDFSLTFEVHCDASKVGIGAVLSQQGKPIAYFNEKLNGAKAHYSTYDVEFYAVVQALKHWQHYLIHKDFVLYTDHAALKYLNSQDKLSHRHATWTAFLQQFTFVVKHTSGESNRAADALSRRTSLLAQMHNQVLGFDTFRELYASDPYFALILEDVVAGFRSNYHLHDGFPFKSNQLCVPDSSLRLKIISELHNEGHMGRDKTLALIANTYFWPTMRREVYHYVETCRICQVSKGAATNAGLYMPLPIPTQPWADISMDFVLGLPRTQRGMDSIFVVVDRFTKMAHFIACKKTTDALTVARLFFKEVYRLHGLPSSIVSDRDTRFLSHFWKTLWKLTNTRLNFSSAYHPQTDGQTEVVNRSLGNHLRSLVGDNLKMWDQKLYQVEFTYNRAVKRSTGLSPFQVNYGYNPRAPIDLAPVPDLVRKSGKAEDFIEQLQQIHETTQESLKQTTEGYKIMADKKCRALEFQVGDFVWAVLTKDRFSVGEYNKLSARKIGPLEIIEKINPNAYILKLPSHICTADVFNVKHLIPYRGDHDEDVVADNQNSRANSLHPGGNDEETAFNTPIEMSPYRLVYGKACHLPVELEHRAYWVIKKFNFDMQQASSERRLQLVELEEIRNDAYENAKIYKQRMKVFHDKQIMRKSFTPGQKVLLFNSRLHLFPAKQFLLNILKPLQRVKSHLKRQIRFHKTHHIWAVQPPELVSYVEDLKSQLKDIERGVYNIQLELENALLTIYKARSERMRLLMRNNIPANIHWLIEAKVRLAGELPLKFIAYMPGYGKGNYARKQRARRISVACHKCARMSCDKNSCSLGMVSDNREDKIQFIKDGLNKESLDDILLSLETHPSGYVQGAILQLWPLFQKEHARYSLGNLTINDLVCQFKRKLDGKPILDP</sequence>
<accession>A0ACB8L8T4</accession>
<protein>
    <submittedName>
        <fullName evidence="1">Endonuclease</fullName>
    </submittedName>
</protein>
<reference evidence="2" key="1">
    <citation type="journal article" date="2023" name="Hortic. Res.">
        <title>A chromosome-level phased genome enabling allele-level studies in sweet orange: a case study on citrus Huanglongbing tolerance.</title>
        <authorList>
            <person name="Wu B."/>
            <person name="Yu Q."/>
            <person name="Deng Z."/>
            <person name="Duan Y."/>
            <person name="Luo F."/>
            <person name="Gmitter F. Jr."/>
        </authorList>
    </citation>
    <scope>NUCLEOTIDE SEQUENCE [LARGE SCALE GENOMIC DNA]</scope>
    <source>
        <strain evidence="2">cv. Valencia</strain>
    </source>
</reference>
<proteinExistence type="predicted"/>
<organism evidence="1 2">
    <name type="scientific">Citrus sinensis</name>
    <name type="common">Sweet orange</name>
    <name type="synonym">Citrus aurantium var. sinensis</name>
    <dbReference type="NCBI Taxonomy" id="2711"/>
    <lineage>
        <taxon>Eukaryota</taxon>
        <taxon>Viridiplantae</taxon>
        <taxon>Streptophyta</taxon>
        <taxon>Embryophyta</taxon>
        <taxon>Tracheophyta</taxon>
        <taxon>Spermatophyta</taxon>
        <taxon>Magnoliopsida</taxon>
        <taxon>eudicotyledons</taxon>
        <taxon>Gunneridae</taxon>
        <taxon>Pentapetalae</taxon>
        <taxon>rosids</taxon>
        <taxon>malvids</taxon>
        <taxon>Sapindales</taxon>
        <taxon>Rutaceae</taxon>
        <taxon>Aurantioideae</taxon>
        <taxon>Citrus</taxon>
    </lineage>
</organism>
<keyword evidence="1" id="KW-0540">Nuclease</keyword>
<keyword evidence="1" id="KW-0378">Hydrolase</keyword>
<evidence type="ECO:0000313" key="2">
    <source>
        <dbReference type="Proteomes" id="UP000829398"/>
    </source>
</evidence>
<keyword evidence="1" id="KW-0255">Endonuclease</keyword>